<gene>
    <name evidence="2" type="ORF">ACHAWO_013121</name>
</gene>
<dbReference type="InterPro" id="IPR036865">
    <property type="entry name" value="CRAL-TRIO_dom_sf"/>
</dbReference>
<dbReference type="InterPro" id="IPR001251">
    <property type="entry name" value="CRAL-TRIO_dom"/>
</dbReference>
<organism evidence="2 3">
    <name type="scientific">Cyclotella atomus</name>
    <dbReference type="NCBI Taxonomy" id="382360"/>
    <lineage>
        <taxon>Eukaryota</taxon>
        <taxon>Sar</taxon>
        <taxon>Stramenopiles</taxon>
        <taxon>Ochrophyta</taxon>
        <taxon>Bacillariophyta</taxon>
        <taxon>Coscinodiscophyceae</taxon>
        <taxon>Thalassiosirophycidae</taxon>
        <taxon>Stephanodiscales</taxon>
        <taxon>Stephanodiscaceae</taxon>
        <taxon>Cyclotella</taxon>
    </lineage>
</organism>
<dbReference type="PROSITE" id="PS50191">
    <property type="entry name" value="CRAL_TRIO"/>
    <property type="match status" value="1"/>
</dbReference>
<evidence type="ECO:0000313" key="3">
    <source>
        <dbReference type="Proteomes" id="UP001530400"/>
    </source>
</evidence>
<dbReference type="Pfam" id="PF00650">
    <property type="entry name" value="CRAL_TRIO"/>
    <property type="match status" value="1"/>
</dbReference>
<sequence length="184" mass="20878">MRLTQTQDSGSRALIYAEAVRLMGAYDKSKDEDRLNIARAVWYLFHSALEEEHVQKRGMVFIVNYLGAQISVVDPKLMKLVMPSVSGCLPVRVGAIHVCNPPGFFEKVIYPIIRLFMSERMRKRIHLHHDSADANFLTKLNEKYGLSKDALPTELGGNVALDFMGWIDERKTVEINKNAVEEDA</sequence>
<keyword evidence="3" id="KW-1185">Reference proteome</keyword>
<evidence type="ECO:0000259" key="1">
    <source>
        <dbReference type="PROSITE" id="PS50191"/>
    </source>
</evidence>
<dbReference type="CDD" id="cd00170">
    <property type="entry name" value="SEC14"/>
    <property type="match status" value="1"/>
</dbReference>
<dbReference type="PANTHER" id="PTHR10174">
    <property type="entry name" value="ALPHA-TOCOPHEROL TRANSFER PROTEIN-RELATED"/>
    <property type="match status" value="1"/>
</dbReference>
<protein>
    <recommendedName>
        <fullName evidence="1">CRAL-TRIO domain-containing protein</fullName>
    </recommendedName>
</protein>
<feature type="domain" description="CRAL-TRIO" evidence="1">
    <location>
        <begin position="1"/>
        <end position="163"/>
    </location>
</feature>
<dbReference type="SUPFAM" id="SSF52087">
    <property type="entry name" value="CRAL/TRIO domain"/>
    <property type="match status" value="1"/>
</dbReference>
<comment type="caution">
    <text evidence="2">The sequence shown here is derived from an EMBL/GenBank/DDBJ whole genome shotgun (WGS) entry which is preliminary data.</text>
</comment>
<accession>A0ABD3N4F4</accession>
<name>A0ABD3N4F4_9STRA</name>
<dbReference type="AlphaFoldDB" id="A0ABD3N4F4"/>
<dbReference type="PANTHER" id="PTHR10174:SF208">
    <property type="entry name" value="CRAL-TRIO DOMAIN-CONTAINING PROTEIN DDB_G0278031"/>
    <property type="match status" value="1"/>
</dbReference>
<reference evidence="2 3" key="1">
    <citation type="submission" date="2024-10" db="EMBL/GenBank/DDBJ databases">
        <title>Updated reference genomes for cyclostephanoid diatoms.</title>
        <authorList>
            <person name="Roberts W.R."/>
            <person name="Alverson A.J."/>
        </authorList>
    </citation>
    <scope>NUCLEOTIDE SEQUENCE [LARGE SCALE GENOMIC DNA]</scope>
    <source>
        <strain evidence="2 3">AJA010-31</strain>
    </source>
</reference>
<dbReference type="Gene3D" id="3.40.525.10">
    <property type="entry name" value="CRAL-TRIO lipid binding domain"/>
    <property type="match status" value="1"/>
</dbReference>
<proteinExistence type="predicted"/>
<dbReference type="EMBL" id="JALLPJ020001337">
    <property type="protein sequence ID" value="KAL3769101.1"/>
    <property type="molecule type" value="Genomic_DNA"/>
</dbReference>
<dbReference type="Proteomes" id="UP001530400">
    <property type="component" value="Unassembled WGS sequence"/>
</dbReference>
<evidence type="ECO:0000313" key="2">
    <source>
        <dbReference type="EMBL" id="KAL3769101.1"/>
    </source>
</evidence>